<dbReference type="SUPFAM" id="SSF53335">
    <property type="entry name" value="S-adenosyl-L-methionine-dependent methyltransferases"/>
    <property type="match status" value="1"/>
</dbReference>
<dbReference type="AlphaFoldDB" id="A0A383V2U8"/>
<evidence type="ECO:0000313" key="8">
    <source>
        <dbReference type="EMBL" id="SZF05970.1"/>
    </source>
</evidence>
<keyword evidence="4" id="KW-0808">Transferase</keyword>
<proteinExistence type="inferred from homology"/>
<accession>A0A383V2U8</accession>
<dbReference type="Pfam" id="PF01728">
    <property type="entry name" value="FtsJ"/>
    <property type="match status" value="1"/>
</dbReference>
<name>A0A383V2U8_BLUHO</name>
<dbReference type="HAMAP" id="MF_01547">
    <property type="entry name" value="RNA_methyltr_E"/>
    <property type="match status" value="1"/>
</dbReference>
<evidence type="ECO:0000256" key="3">
    <source>
        <dbReference type="ARBA" id="ARBA00022603"/>
    </source>
</evidence>
<dbReference type="GO" id="GO:0008650">
    <property type="term" value="F:rRNA (uridine-2'-O-)-methyltransferase activity"/>
    <property type="evidence" value="ECO:0007669"/>
    <property type="project" value="EnsemblFungi"/>
</dbReference>
<protein>
    <recommendedName>
        <fullName evidence="6">rRNA methyltransferase 2, mitochondrial</fullName>
    </recommendedName>
</protein>
<evidence type="ECO:0000313" key="9">
    <source>
        <dbReference type="Proteomes" id="UP000275772"/>
    </source>
</evidence>
<evidence type="ECO:0000256" key="6">
    <source>
        <dbReference type="ARBA" id="ARBA00041184"/>
    </source>
</evidence>
<dbReference type="Proteomes" id="UP000275772">
    <property type="component" value="Unassembled WGS sequence"/>
</dbReference>
<keyword evidence="2" id="KW-0698">rRNA processing</keyword>
<dbReference type="PANTHER" id="PTHR10920:SF18">
    <property type="entry name" value="RRNA METHYLTRANSFERASE 2, MITOCHONDRIAL"/>
    <property type="match status" value="1"/>
</dbReference>
<evidence type="ECO:0000256" key="1">
    <source>
        <dbReference type="ARBA" id="ARBA00009258"/>
    </source>
</evidence>
<dbReference type="InterPro" id="IPR050082">
    <property type="entry name" value="RNA_methyltr_RlmE"/>
</dbReference>
<organism evidence="8 9">
    <name type="scientific">Blumeria hordei</name>
    <name type="common">Barley powdery mildew</name>
    <name type="synonym">Blumeria graminis f. sp. hordei</name>
    <dbReference type="NCBI Taxonomy" id="2867405"/>
    <lineage>
        <taxon>Eukaryota</taxon>
        <taxon>Fungi</taxon>
        <taxon>Dikarya</taxon>
        <taxon>Ascomycota</taxon>
        <taxon>Pezizomycotina</taxon>
        <taxon>Leotiomycetes</taxon>
        <taxon>Erysiphales</taxon>
        <taxon>Erysiphaceae</taxon>
        <taxon>Blumeria</taxon>
    </lineage>
</organism>
<dbReference type="GO" id="GO:0005739">
    <property type="term" value="C:mitochondrion"/>
    <property type="evidence" value="ECO:0007669"/>
    <property type="project" value="EnsemblFungi"/>
</dbReference>
<evidence type="ECO:0000259" key="7">
    <source>
        <dbReference type="Pfam" id="PF01728"/>
    </source>
</evidence>
<feature type="domain" description="Ribosomal RNA methyltransferase FtsJ" evidence="7">
    <location>
        <begin position="107"/>
        <end position="356"/>
    </location>
</feature>
<dbReference type="VEuPathDB" id="FungiDB:BLGHR1_16773"/>
<evidence type="ECO:0000256" key="4">
    <source>
        <dbReference type="ARBA" id="ARBA00022679"/>
    </source>
</evidence>
<dbReference type="InterPro" id="IPR015507">
    <property type="entry name" value="rRNA-MeTfrase_E"/>
</dbReference>
<dbReference type="Gene3D" id="3.40.50.150">
    <property type="entry name" value="Vaccinia Virus protein VP39"/>
    <property type="match status" value="1"/>
</dbReference>
<keyword evidence="3" id="KW-0489">Methyltransferase</keyword>
<sequence length="359" mass="40334">MSSRARTARCSIQNFHPGSPLVNRTDKFFSVSLRLMISPIPASGTGAILFQIFPGLPQNYQRRIVQLSYLGLNSSKACIRNSSSSSQWQKRQSKDPFAKEARVRQLKSRAAFKLLELDSKYTLFKRGQTVVDLGYAPGSWSQVAKERTKPNGRILGIDILPASPPSGVSTIQGDFLTPGVQAEVKRFLSEIDLGRCRPPAFPGSSEPDLTLLGEEQSYLGRDREEESQELSNQTTLLSQNESYKVVDVVLSDMSEPWEMIQSYWNRTLSDPYRRLMNTSGIKFKDHAGSMDLCNAALNFAQDTLKVGGHFVCKFYQGSEDHLLEAKLRKLFKNVYRQKPDSSRSGSREAYLVSLNRMNV</sequence>
<dbReference type="EMBL" id="UNSH01000086">
    <property type="protein sequence ID" value="SZF05970.1"/>
    <property type="molecule type" value="Genomic_DNA"/>
</dbReference>
<reference evidence="8 9" key="1">
    <citation type="submission" date="2017-11" db="EMBL/GenBank/DDBJ databases">
        <authorList>
            <person name="Kracher B."/>
        </authorList>
    </citation>
    <scope>NUCLEOTIDE SEQUENCE [LARGE SCALE GENOMIC DNA]</scope>
    <source>
        <strain evidence="8 9">RACE1</strain>
    </source>
</reference>
<evidence type="ECO:0000256" key="2">
    <source>
        <dbReference type="ARBA" id="ARBA00022552"/>
    </source>
</evidence>
<dbReference type="InterPro" id="IPR029063">
    <property type="entry name" value="SAM-dependent_MTases_sf"/>
</dbReference>
<dbReference type="PANTHER" id="PTHR10920">
    <property type="entry name" value="RIBOSOMAL RNA METHYLTRANSFERASE"/>
    <property type="match status" value="1"/>
</dbReference>
<evidence type="ECO:0000256" key="5">
    <source>
        <dbReference type="ARBA" id="ARBA00022691"/>
    </source>
</evidence>
<gene>
    <name evidence="8" type="ORF">BLGHR1_16773</name>
</gene>
<comment type="similarity">
    <text evidence="1">Belongs to the class I-like SAM-binding methyltransferase superfamily. RNA methyltransferase RlmE family.</text>
</comment>
<dbReference type="InterPro" id="IPR002877">
    <property type="entry name" value="RNA_MeTrfase_FtsJ_dom"/>
</dbReference>
<keyword evidence="5" id="KW-0949">S-adenosyl-L-methionine</keyword>